<keyword evidence="9 10" id="KW-0378">Hydrolase</keyword>
<feature type="active site" evidence="5">
    <location>
        <position position="246"/>
    </location>
</feature>
<dbReference type="OrthoDB" id="48041at2759"/>
<dbReference type="RefSeq" id="XP_018335322.1">
    <property type="nucleotide sequence ID" value="XM_018479820.2"/>
</dbReference>
<evidence type="ECO:0000256" key="1">
    <source>
        <dbReference type="ARBA" id="ARBA00008078"/>
    </source>
</evidence>
<evidence type="ECO:0000256" key="4">
    <source>
        <dbReference type="PIRNR" id="PIRNR017250"/>
    </source>
</evidence>
<dbReference type="SUPFAM" id="SSF53032">
    <property type="entry name" value="tRNA-intron endonuclease catalytic domain-like"/>
    <property type="match status" value="1"/>
</dbReference>
<dbReference type="InterPro" id="IPR006677">
    <property type="entry name" value="tRNA_intron_Endonuc_cat-like"/>
</dbReference>
<keyword evidence="9 10" id="KW-0540">Nuclease</keyword>
<evidence type="ECO:0000256" key="2">
    <source>
        <dbReference type="ARBA" id="ARBA00022694"/>
    </source>
</evidence>
<sequence length="269" mass="31050">MINLHLINDVVYVFNLNDYEKLRKQHRIVGKIAGSSLTAASMPVILLPEEVYLLVTRKLANVVTLPEITEEPLEEAEKKFKNYTEELYKEEQVVFKEIRRKELEGMIDKIVEGKCNKDKDDVAIIHSKKEILEQELEKSGNISEQHMLWPIVTKHYNELTGKLKETPLTEILKHTTNEKCKVFDDLWNKGYYITSGNKFGGEFLAYLGDPVAFHAVFIVHCVSENECIFHPCELVALGRLSTSVKKRTVFAFVKSNNEISYYTLSWFDS</sequence>
<dbReference type="Gene3D" id="3.40.1350.10">
    <property type="match status" value="1"/>
</dbReference>
<evidence type="ECO:0000256" key="5">
    <source>
        <dbReference type="PIRSR" id="PIRSR017250-50"/>
    </source>
</evidence>
<keyword evidence="9 10" id="KW-0255">Endonuclease</keyword>
<evidence type="ECO:0000313" key="9">
    <source>
        <dbReference type="RefSeq" id="XP_018335322.1"/>
    </source>
</evidence>
<dbReference type="InterPro" id="IPR016690">
    <property type="entry name" value="TSEN34"/>
</dbReference>
<comment type="similarity">
    <text evidence="1 4">Belongs to the tRNA-intron endonuclease family.</text>
</comment>
<dbReference type="GO" id="GO:0000213">
    <property type="term" value="F:tRNA-intron lyase activity"/>
    <property type="evidence" value="ECO:0007669"/>
    <property type="project" value="UniProtKB-UniRule"/>
</dbReference>
<dbReference type="GO" id="GO:0000379">
    <property type="term" value="P:tRNA-type intron splice site recognition and cleavage"/>
    <property type="evidence" value="ECO:0007669"/>
    <property type="project" value="UniProtKB-UniRule"/>
</dbReference>
<dbReference type="AlphaFoldDB" id="A0A1W4XHE4"/>
<comment type="function">
    <text evidence="4">Constitutes one of the two catalytic subunit of the tRNA-splicing endonuclease complex, a complex responsible for identification and cleavage of the splice sites in pre-tRNA. It cleaves pre-tRNA at the 5'- and 3'-splice sites to release the intron. The products are an intron and two tRNA half-molecules bearing 2',3'-cyclic phosphate and 5'-OH termini. There are no conserved sequences at the splice sites, but the intron is invariably located at the same site in the gene, placing the splice sites an invariant distance from the constant structural features of the tRNA body.</text>
</comment>
<dbReference type="KEGG" id="apln:108744154"/>
<dbReference type="GeneID" id="108744154"/>
<evidence type="ECO:0000313" key="8">
    <source>
        <dbReference type="Proteomes" id="UP000192223"/>
    </source>
</evidence>
<dbReference type="RefSeq" id="XP_018335404.1">
    <property type="nucleotide sequence ID" value="XM_018479902.2"/>
</dbReference>
<organism evidence="8 10">
    <name type="scientific">Agrilus planipennis</name>
    <name type="common">Emerald ash borer</name>
    <name type="synonym">Agrilus marcopoli</name>
    <dbReference type="NCBI Taxonomy" id="224129"/>
    <lineage>
        <taxon>Eukaryota</taxon>
        <taxon>Metazoa</taxon>
        <taxon>Ecdysozoa</taxon>
        <taxon>Arthropoda</taxon>
        <taxon>Hexapoda</taxon>
        <taxon>Insecta</taxon>
        <taxon>Pterygota</taxon>
        <taxon>Neoptera</taxon>
        <taxon>Endopterygota</taxon>
        <taxon>Coleoptera</taxon>
        <taxon>Polyphaga</taxon>
        <taxon>Elateriformia</taxon>
        <taxon>Buprestoidea</taxon>
        <taxon>Buprestidae</taxon>
        <taxon>Agrilinae</taxon>
        <taxon>Agrilus</taxon>
    </lineage>
</organism>
<protein>
    <recommendedName>
        <fullName evidence="4">tRNA-splicing endonuclease subunit Sen34</fullName>
        <ecNumber evidence="4">4.6.1.16</ecNumber>
    </recommendedName>
</protein>
<dbReference type="PANTHER" id="PTHR13070:SF0">
    <property type="entry name" value="TRNA-SPLICING ENDONUCLEASE SUBUNIT SEN34"/>
    <property type="match status" value="1"/>
</dbReference>
<dbReference type="PANTHER" id="PTHR13070">
    <property type="entry name" value="TRNA-SPLICING ENDONUCLEASE SUBUNIT SEN34-RELATED"/>
    <property type="match status" value="1"/>
</dbReference>
<evidence type="ECO:0000259" key="7">
    <source>
        <dbReference type="Pfam" id="PF26577"/>
    </source>
</evidence>
<feature type="active site" evidence="5">
    <location>
        <position position="214"/>
    </location>
</feature>
<keyword evidence="3 4" id="KW-0456">Lyase</keyword>
<dbReference type="NCBIfam" id="TIGR00324">
    <property type="entry name" value="endA"/>
    <property type="match status" value="1"/>
</dbReference>
<dbReference type="CTD" id="79042"/>
<keyword evidence="8" id="KW-1185">Reference proteome</keyword>
<dbReference type="InterPro" id="IPR006676">
    <property type="entry name" value="tRNA_splic"/>
</dbReference>
<dbReference type="STRING" id="224129.A0A1W4XHE4"/>
<feature type="active site" evidence="5">
    <location>
        <position position="206"/>
    </location>
</feature>
<feature type="domain" description="tRNA intron endonuclease catalytic" evidence="6">
    <location>
        <begin position="178"/>
        <end position="261"/>
    </location>
</feature>
<reference evidence="9 10" key="1">
    <citation type="submission" date="2025-04" db="UniProtKB">
        <authorList>
            <consortium name="RefSeq"/>
        </authorList>
    </citation>
    <scope>IDENTIFICATION</scope>
    <source>
        <tissue evidence="9 10">Entire body</tissue>
    </source>
</reference>
<evidence type="ECO:0000256" key="3">
    <source>
        <dbReference type="ARBA" id="ARBA00023239"/>
    </source>
</evidence>
<dbReference type="GO" id="GO:0003676">
    <property type="term" value="F:nucleic acid binding"/>
    <property type="evidence" value="ECO:0007669"/>
    <property type="project" value="InterPro"/>
</dbReference>
<accession>A0A1W4XHE4</accession>
<gene>
    <name evidence="9 10" type="primary">LOC108744154</name>
</gene>
<dbReference type="InterPro" id="IPR036167">
    <property type="entry name" value="tRNA_intron_Endo_cat-like_sf"/>
</dbReference>
<dbReference type="Proteomes" id="UP000192223">
    <property type="component" value="Unplaced"/>
</dbReference>
<dbReference type="Pfam" id="PF01974">
    <property type="entry name" value="tRNA_int_endo"/>
    <property type="match status" value="1"/>
</dbReference>
<dbReference type="InterPro" id="IPR059049">
    <property type="entry name" value="TSEN34_N"/>
</dbReference>
<keyword evidence="2 4" id="KW-0819">tRNA processing</keyword>
<dbReference type="PIRSF" id="PIRSF017250">
    <property type="entry name" value="tRNA_splic_SEN34"/>
    <property type="match status" value="1"/>
</dbReference>
<feature type="domain" description="TSEN34 N-terminal" evidence="7">
    <location>
        <begin position="2"/>
        <end position="64"/>
    </location>
</feature>
<dbReference type="EC" id="4.6.1.16" evidence="4"/>
<dbReference type="CDD" id="cd22363">
    <property type="entry name" value="tRNA-intron_lyase_C"/>
    <property type="match status" value="1"/>
</dbReference>
<evidence type="ECO:0000313" key="10">
    <source>
        <dbReference type="RefSeq" id="XP_018335404.1"/>
    </source>
</evidence>
<dbReference type="GO" id="GO:0000214">
    <property type="term" value="C:tRNA-intron endonuclease complex"/>
    <property type="evidence" value="ECO:0007669"/>
    <property type="project" value="UniProtKB-UniRule"/>
</dbReference>
<dbReference type="Pfam" id="PF26577">
    <property type="entry name" value="TSEN34_N"/>
    <property type="match status" value="1"/>
</dbReference>
<name>A0A1W4XHE4_AGRPL</name>
<dbReference type="InterPro" id="IPR011856">
    <property type="entry name" value="tRNA_endonuc-like_dom_sf"/>
</dbReference>
<evidence type="ECO:0000259" key="6">
    <source>
        <dbReference type="Pfam" id="PF01974"/>
    </source>
</evidence>
<proteinExistence type="inferred from homology"/>